<evidence type="ECO:0000256" key="1">
    <source>
        <dbReference type="SAM" id="Phobius"/>
    </source>
</evidence>
<accession>A0A511YM32</accession>
<keyword evidence="1" id="KW-0812">Transmembrane</keyword>
<keyword evidence="1" id="KW-1133">Transmembrane helix</keyword>
<dbReference type="RefSeq" id="WP_146941179.1">
    <property type="nucleotide sequence ID" value="NZ_BJYJ01000008.1"/>
</dbReference>
<evidence type="ECO:0000313" key="3">
    <source>
        <dbReference type="Proteomes" id="UP000321863"/>
    </source>
</evidence>
<dbReference type="Proteomes" id="UP000321863">
    <property type="component" value="Unassembled WGS sequence"/>
</dbReference>
<dbReference type="EMBL" id="BJYJ01000008">
    <property type="protein sequence ID" value="GEN76258.1"/>
    <property type="molecule type" value="Genomic_DNA"/>
</dbReference>
<dbReference type="OrthoDB" id="6225685at2"/>
<evidence type="ECO:0000313" key="2">
    <source>
        <dbReference type="EMBL" id="GEN76258.1"/>
    </source>
</evidence>
<sequence>MGSVQGAIGGSVDALVNGRNFAKGFYTGGLAGAAMAAVSYTVNYFITSRSITSYMEASDENILSEGTPVGNRSYARDLYKSQFGQQKGLSSNDIYNRAVPGGTMNAKTGLIEYYEGNEKIEALGVTNTKKDFISGKIKSKIYLANKAFNSREQLAYVLQHELNHVRIHWSDFASAALNKISFKIDEPGYEYRSKLNNVGHYYIEESGTNFISNNGWQNMRIQYIPDRVFNTIWYHDFNEAIKKLLIGTDKKININF</sequence>
<protein>
    <submittedName>
        <fullName evidence="2">Uncharacterized protein</fullName>
    </submittedName>
</protein>
<proteinExistence type="predicted"/>
<keyword evidence="3" id="KW-1185">Reference proteome</keyword>
<gene>
    <name evidence="2" type="ORF">CHA01nite_19980</name>
</gene>
<feature type="transmembrane region" description="Helical" evidence="1">
    <location>
        <begin position="25"/>
        <end position="46"/>
    </location>
</feature>
<dbReference type="AlphaFoldDB" id="A0A511YM32"/>
<reference evidence="2 3" key="1">
    <citation type="submission" date="2019-07" db="EMBL/GenBank/DDBJ databases">
        <title>Whole genome shotgun sequence of Chryseobacterium hagamense NBRC 105253.</title>
        <authorList>
            <person name="Hosoyama A."/>
            <person name="Uohara A."/>
            <person name="Ohji S."/>
            <person name="Ichikawa N."/>
        </authorList>
    </citation>
    <scope>NUCLEOTIDE SEQUENCE [LARGE SCALE GENOMIC DNA]</scope>
    <source>
        <strain evidence="2 3">NBRC 105253</strain>
    </source>
</reference>
<name>A0A511YM32_9FLAO</name>
<organism evidence="2 3">
    <name type="scientific">Chryseobacterium hagamense</name>
    <dbReference type="NCBI Taxonomy" id="395935"/>
    <lineage>
        <taxon>Bacteria</taxon>
        <taxon>Pseudomonadati</taxon>
        <taxon>Bacteroidota</taxon>
        <taxon>Flavobacteriia</taxon>
        <taxon>Flavobacteriales</taxon>
        <taxon>Weeksellaceae</taxon>
        <taxon>Chryseobacterium group</taxon>
        <taxon>Chryseobacterium</taxon>
    </lineage>
</organism>
<comment type="caution">
    <text evidence="2">The sequence shown here is derived from an EMBL/GenBank/DDBJ whole genome shotgun (WGS) entry which is preliminary data.</text>
</comment>
<keyword evidence="1" id="KW-0472">Membrane</keyword>